<dbReference type="PANTHER" id="PTHR30562:SF1">
    <property type="entry name" value="UVRABC SYSTEM PROTEIN C"/>
    <property type="match status" value="1"/>
</dbReference>
<dbReference type="KEGG" id="rhom:FRIFI_1052"/>
<dbReference type="FunFam" id="3.40.1440.10:FF:000001">
    <property type="entry name" value="UvrABC system protein C"/>
    <property type="match status" value="1"/>
</dbReference>
<dbReference type="GO" id="GO:0009380">
    <property type="term" value="C:excinuclease repair complex"/>
    <property type="evidence" value="ECO:0007669"/>
    <property type="project" value="TreeGrafter"/>
</dbReference>
<keyword evidence="3" id="KW-0228">DNA excision</keyword>
<dbReference type="AlphaFoldDB" id="A0A2P2BQK6"/>
<organism evidence="8 9">
    <name type="scientific">Romboutsia hominis</name>
    <dbReference type="NCBI Taxonomy" id="1507512"/>
    <lineage>
        <taxon>Bacteria</taxon>
        <taxon>Bacillati</taxon>
        <taxon>Bacillota</taxon>
        <taxon>Clostridia</taxon>
        <taxon>Peptostreptococcales</taxon>
        <taxon>Peptostreptococcaceae</taxon>
        <taxon>Romboutsia</taxon>
    </lineage>
</organism>
<keyword evidence="4" id="KW-0267">Excision nuclease</keyword>
<sequence length="295" mass="34873">MNLKEKINSFPKTPGIYLMKDKNNNIIYVGKSKKLQDRIKSYFTNSKNHSRKIQRMVKGIHDIEIIKTDTELDALLLECEYIKKIKPMYNTLMKNHENYSYIKIDTNKYYPYLEVVEEIDDNSIYFGPYTKLSNLEKIKEILNENYKLRRCKKMNKCINYDLNKCIGPCREKISKDEYDKIIKLVISDLKGESDNILSILKDNLNKEIESLNFEKASKIKDDMDKIKSLINKQKVINSSIDKNIKIALNEVSEDTYKIYIIYRGKIIKSEIVKKDVIDKMDTEKYIKENVDEKII</sequence>
<dbReference type="SMART" id="SM00465">
    <property type="entry name" value="GIYc"/>
    <property type="match status" value="1"/>
</dbReference>
<protein>
    <submittedName>
        <fullName evidence="8">UvrABC system protein C</fullName>
    </submittedName>
</protein>
<reference evidence="8 9" key="1">
    <citation type="submission" date="2014-09" db="EMBL/GenBank/DDBJ databases">
        <authorList>
            <person name="Hornung B.V."/>
        </authorList>
    </citation>
    <scope>NUCLEOTIDE SEQUENCE [LARGE SCALE GENOMIC DNA]</scope>
    <source>
        <strain evidence="8 9">FRIFI</strain>
    </source>
</reference>
<dbReference type="GO" id="GO:0006289">
    <property type="term" value="P:nucleotide-excision repair"/>
    <property type="evidence" value="ECO:0007669"/>
    <property type="project" value="InterPro"/>
</dbReference>
<evidence type="ECO:0000256" key="4">
    <source>
        <dbReference type="ARBA" id="ARBA00022881"/>
    </source>
</evidence>
<dbReference type="InterPro" id="IPR050066">
    <property type="entry name" value="UvrABC_protein_C"/>
</dbReference>
<feature type="domain" description="UVR" evidence="6">
    <location>
        <begin position="194"/>
        <end position="229"/>
    </location>
</feature>
<dbReference type="PANTHER" id="PTHR30562">
    <property type="entry name" value="UVRC/OXIDOREDUCTASE"/>
    <property type="match status" value="1"/>
</dbReference>
<dbReference type="PROSITE" id="PS50151">
    <property type="entry name" value="UVR"/>
    <property type="match status" value="1"/>
</dbReference>
<dbReference type="EMBL" id="LN650648">
    <property type="protein sequence ID" value="CEI72592.1"/>
    <property type="molecule type" value="Genomic_DNA"/>
</dbReference>
<evidence type="ECO:0000256" key="1">
    <source>
        <dbReference type="ARBA" id="ARBA00022490"/>
    </source>
</evidence>
<dbReference type="CDD" id="cd10434">
    <property type="entry name" value="GIY-YIG_UvrC_Cho"/>
    <property type="match status" value="1"/>
</dbReference>
<dbReference type="GO" id="GO:0004518">
    <property type="term" value="F:nuclease activity"/>
    <property type="evidence" value="ECO:0007669"/>
    <property type="project" value="UniProtKB-KW"/>
</dbReference>
<dbReference type="PROSITE" id="PS50164">
    <property type="entry name" value="GIY_YIG"/>
    <property type="match status" value="1"/>
</dbReference>
<accession>A0A2P2BQK6</accession>
<gene>
    <name evidence="8" type="ORF">FRIFI_1052</name>
</gene>
<dbReference type="InterPro" id="IPR047296">
    <property type="entry name" value="GIY-YIG_UvrC_Cho"/>
</dbReference>
<dbReference type="InterPro" id="IPR001943">
    <property type="entry name" value="UVR_dom"/>
</dbReference>
<evidence type="ECO:0000259" key="7">
    <source>
        <dbReference type="PROSITE" id="PS50164"/>
    </source>
</evidence>
<evidence type="ECO:0000313" key="9">
    <source>
        <dbReference type="Proteomes" id="UP000245695"/>
    </source>
</evidence>
<keyword evidence="2" id="KW-0227">DNA damage</keyword>
<evidence type="ECO:0000313" key="8">
    <source>
        <dbReference type="EMBL" id="CEI72592.1"/>
    </source>
</evidence>
<evidence type="ECO:0000256" key="2">
    <source>
        <dbReference type="ARBA" id="ARBA00022763"/>
    </source>
</evidence>
<dbReference type="InterPro" id="IPR035901">
    <property type="entry name" value="GIY-YIG_endonuc_sf"/>
</dbReference>
<dbReference type="InterPro" id="IPR036876">
    <property type="entry name" value="UVR_dom_sf"/>
</dbReference>
<dbReference type="SUPFAM" id="SSF82771">
    <property type="entry name" value="GIY-YIG endonuclease"/>
    <property type="match status" value="1"/>
</dbReference>
<dbReference type="SUPFAM" id="SSF46600">
    <property type="entry name" value="C-terminal UvrC-binding domain of UvrB"/>
    <property type="match status" value="1"/>
</dbReference>
<dbReference type="Gene3D" id="3.40.1440.10">
    <property type="entry name" value="GIY-YIG endonuclease"/>
    <property type="match status" value="1"/>
</dbReference>
<dbReference type="RefSeq" id="WP_166505221.1">
    <property type="nucleotide sequence ID" value="NZ_LN650648.1"/>
</dbReference>
<keyword evidence="9" id="KW-1185">Reference proteome</keyword>
<dbReference type="Pfam" id="PF01541">
    <property type="entry name" value="GIY-YIG"/>
    <property type="match status" value="1"/>
</dbReference>
<evidence type="ECO:0000259" key="6">
    <source>
        <dbReference type="PROSITE" id="PS50151"/>
    </source>
</evidence>
<dbReference type="Proteomes" id="UP000245695">
    <property type="component" value="Chromosome 1"/>
</dbReference>
<feature type="domain" description="GIY-YIG" evidence="7">
    <location>
        <begin position="12"/>
        <end position="91"/>
    </location>
</feature>
<evidence type="ECO:0000256" key="3">
    <source>
        <dbReference type="ARBA" id="ARBA00022769"/>
    </source>
</evidence>
<evidence type="ECO:0000256" key="5">
    <source>
        <dbReference type="ARBA" id="ARBA00023204"/>
    </source>
</evidence>
<keyword evidence="5" id="KW-0234">DNA repair</keyword>
<proteinExistence type="predicted"/>
<name>A0A2P2BQK6_9FIRM</name>
<keyword evidence="1" id="KW-0963">Cytoplasm</keyword>
<dbReference type="InterPro" id="IPR000305">
    <property type="entry name" value="GIY-YIG_endonuc"/>
</dbReference>